<reference evidence="1" key="1">
    <citation type="submission" date="2022-07" db="EMBL/GenBank/DDBJ databases">
        <title>Draft genome of Pseudomonas carnis strain LP isolated from cheese.</title>
        <authorList>
            <person name="Wolfe B.E."/>
        </authorList>
    </citation>
    <scope>NUCLEOTIDE SEQUENCE</scope>
    <source>
        <strain evidence="1">LP</strain>
    </source>
</reference>
<proteinExistence type="predicted"/>
<dbReference type="EMBL" id="JANCLL010000006">
    <property type="protein sequence ID" value="MDD1943574.1"/>
    <property type="molecule type" value="Genomic_DNA"/>
</dbReference>
<comment type="caution">
    <text evidence="1">The sequence shown here is derived from an EMBL/GenBank/DDBJ whole genome shotgun (WGS) entry which is preliminary data.</text>
</comment>
<keyword evidence="2" id="KW-1185">Reference proteome</keyword>
<name>A0ABT5RC73_9PSED</name>
<gene>
    <name evidence="1" type="ORF">NMG11_06995</name>
</gene>
<dbReference type="RefSeq" id="WP_054897311.1">
    <property type="nucleotide sequence ID" value="NZ_CBCPIQ010000021.1"/>
</dbReference>
<evidence type="ECO:0000313" key="1">
    <source>
        <dbReference type="EMBL" id="MDD1943574.1"/>
    </source>
</evidence>
<accession>A0ABT5RC73</accession>
<dbReference type="Pfam" id="PF02413">
    <property type="entry name" value="Caudo_TAP"/>
    <property type="match status" value="1"/>
</dbReference>
<evidence type="ECO:0000313" key="2">
    <source>
        <dbReference type="Proteomes" id="UP001150614"/>
    </source>
</evidence>
<organism evidence="1 2">
    <name type="scientific">Pseudomonas carnis</name>
    <dbReference type="NCBI Taxonomy" id="2487355"/>
    <lineage>
        <taxon>Bacteria</taxon>
        <taxon>Pseudomonadati</taxon>
        <taxon>Pseudomonadota</taxon>
        <taxon>Gammaproteobacteria</taxon>
        <taxon>Pseudomonadales</taxon>
        <taxon>Pseudomonadaceae</taxon>
        <taxon>Pseudomonas</taxon>
    </lineage>
</organism>
<protein>
    <submittedName>
        <fullName evidence="1">Tail fiber assembly protein</fullName>
    </submittedName>
</protein>
<dbReference type="InterPro" id="IPR003458">
    <property type="entry name" value="Phage_T4_Gp38_tail_assem"/>
</dbReference>
<sequence>MTTRAAVNILGATGAVIDIASLGVDSITTEHPGPGQYLVYGTLGMALAPEGWGYVLNQMDAACSVAISYHDGVLAVSVAKDGEPADLAHSITLHVAVDALPAQEIPQLPPTPADPLEAAQEEIAKLRSAADYAIAPLQDAVDVDEATDAELAALKVWKKYRLALSRVVDQADYPQSIEWPVVPA</sequence>
<dbReference type="Proteomes" id="UP001150614">
    <property type="component" value="Unassembled WGS sequence"/>
</dbReference>